<keyword evidence="5" id="KW-0547">Nucleotide-binding</keyword>
<dbReference type="InterPro" id="IPR001538">
    <property type="entry name" value="Man6P_isomerase-2_C"/>
</dbReference>
<feature type="domain" description="MannoseP isomerase/GMP-like beta-helix" evidence="11">
    <location>
        <begin position="300"/>
        <end position="354"/>
    </location>
</feature>
<dbReference type="CDD" id="cd02213">
    <property type="entry name" value="cupin_PMI_typeII_C"/>
    <property type="match status" value="1"/>
</dbReference>
<dbReference type="Pfam" id="PF00483">
    <property type="entry name" value="NTP_transferase"/>
    <property type="match status" value="1"/>
</dbReference>
<comment type="catalytic activity">
    <reaction evidence="7">
        <text>alpha-D-mannose 1-phosphate + GTP + H(+) = GDP-alpha-D-mannose + diphosphate</text>
        <dbReference type="Rhea" id="RHEA:15229"/>
        <dbReference type="ChEBI" id="CHEBI:15378"/>
        <dbReference type="ChEBI" id="CHEBI:33019"/>
        <dbReference type="ChEBI" id="CHEBI:37565"/>
        <dbReference type="ChEBI" id="CHEBI:57527"/>
        <dbReference type="ChEBI" id="CHEBI:58409"/>
        <dbReference type="EC" id="2.7.7.13"/>
    </reaction>
</comment>
<dbReference type="InterPro" id="IPR011051">
    <property type="entry name" value="RmlC_Cupin_sf"/>
</dbReference>
<dbReference type="AlphaFoldDB" id="A0A2K9NKC5"/>
<reference evidence="12 13" key="1">
    <citation type="submission" date="2017-12" db="EMBL/GenBank/DDBJ databases">
        <title>Genomes of bacteria within cyanobacterial aggregates.</title>
        <authorList>
            <person name="Cai H."/>
        </authorList>
    </citation>
    <scope>NUCLEOTIDE SEQUENCE [LARGE SCALE GENOMIC DNA]</scope>
    <source>
        <strain evidence="12 13">TH16</strain>
        <plasmid evidence="12 13">unnamed1</plasmid>
    </source>
</reference>
<comment type="similarity">
    <text evidence="1 8">Belongs to the mannose-6-phosphate isomerase type 2 family.</text>
</comment>
<evidence type="ECO:0000256" key="7">
    <source>
        <dbReference type="ARBA" id="ARBA00047343"/>
    </source>
</evidence>
<evidence type="ECO:0000256" key="3">
    <source>
        <dbReference type="ARBA" id="ARBA00022679"/>
    </source>
</evidence>
<dbReference type="InterPro" id="IPR049577">
    <property type="entry name" value="GMPP_N"/>
</dbReference>
<dbReference type="Gene3D" id="3.90.550.10">
    <property type="entry name" value="Spore Coat Polysaccharide Biosynthesis Protein SpsA, Chain A"/>
    <property type="match status" value="1"/>
</dbReference>
<evidence type="ECO:0000256" key="2">
    <source>
        <dbReference type="ARBA" id="ARBA00012387"/>
    </source>
</evidence>
<keyword evidence="12" id="KW-0413">Isomerase</keyword>
<dbReference type="OrthoDB" id="9806359at2"/>
<keyword evidence="6" id="KW-0342">GTP-binding</keyword>
<dbReference type="GO" id="GO:0016853">
    <property type="term" value="F:isomerase activity"/>
    <property type="evidence" value="ECO:0007669"/>
    <property type="project" value="UniProtKB-KW"/>
</dbReference>
<evidence type="ECO:0000256" key="8">
    <source>
        <dbReference type="RuleBase" id="RU004190"/>
    </source>
</evidence>
<dbReference type="Gene3D" id="2.60.120.10">
    <property type="entry name" value="Jelly Rolls"/>
    <property type="match status" value="1"/>
</dbReference>
<dbReference type="KEGG" id="ncb:C0V82_24575"/>
<dbReference type="InterPro" id="IPR005835">
    <property type="entry name" value="NTP_transferase_dom"/>
</dbReference>
<keyword evidence="4 12" id="KW-0548">Nucleotidyltransferase</keyword>
<dbReference type="SUPFAM" id="SSF51182">
    <property type="entry name" value="RmlC-like cupins"/>
    <property type="match status" value="1"/>
</dbReference>
<dbReference type="PANTHER" id="PTHR46390">
    <property type="entry name" value="MANNOSE-1-PHOSPHATE GUANYLYLTRANSFERASE"/>
    <property type="match status" value="1"/>
</dbReference>
<dbReference type="InterPro" id="IPR014710">
    <property type="entry name" value="RmlC-like_jellyroll"/>
</dbReference>
<geneLocation type="plasmid" evidence="12 13">
    <name>unnamed1</name>
</geneLocation>
<keyword evidence="13" id="KW-1185">Reference proteome</keyword>
<evidence type="ECO:0000256" key="4">
    <source>
        <dbReference type="ARBA" id="ARBA00022695"/>
    </source>
</evidence>
<sequence>MNDSIATIIPVLLSGGSGSRLWPVSRERFPKQLLNLCGDRTMIQETALRVGRDFGFADPIVICNQEHRFAIAEQLQEVGIRPTELVLEPFGRNTAPAAAVAALLAARRDPQALVLLLPADHAILSPNAFRVAVAKGAVAAQQGKLVTFGIQPTSPETGYGYIEKGEPVSGADGAFAVKQFAEKPKLDVAQAYLAGGRHLWNSGMFLFRADRFVAELERHAPDALAAADASIEAARVDLDFLRLDTDAFARAPNISIDFAVMEKTDSAAVVPCDIGWTDVGAWSALWDIAEKDGGGNAVLGDAILVDASNNLVRGEVGLTALVGVKDLVVITTDDAVLVADRARVQDVKAVVDRLKAEGRTERLDHRRTYRPWGYSHLVHAAPGFQVLRLTIRPGHKISLQKHDHRAEHWVVVQGEAQVTLGEERRIVRVNESVFIPAGIPHRLENDGDTDLCLIEVQTGAIISPDDILRIEDHYGRA</sequence>
<feature type="domain" description="Nucleotidyl transferase" evidence="9">
    <location>
        <begin position="10"/>
        <end position="292"/>
    </location>
</feature>
<protein>
    <recommendedName>
        <fullName evidence="2">mannose-1-phosphate guanylyltransferase</fullName>
        <ecNumber evidence="2">2.7.7.13</ecNumber>
    </recommendedName>
</protein>
<gene>
    <name evidence="12" type="ORF">C0V82_24575</name>
</gene>
<dbReference type="FunFam" id="3.90.550.10:FF:000046">
    <property type="entry name" value="Mannose-1-phosphate guanylyltransferase (GDP)"/>
    <property type="match status" value="1"/>
</dbReference>
<evidence type="ECO:0000256" key="1">
    <source>
        <dbReference type="ARBA" id="ARBA00006115"/>
    </source>
</evidence>
<evidence type="ECO:0000313" key="12">
    <source>
        <dbReference type="EMBL" id="AUN33522.1"/>
    </source>
</evidence>
<dbReference type="SUPFAM" id="SSF53448">
    <property type="entry name" value="Nucleotide-diphospho-sugar transferases"/>
    <property type="match status" value="1"/>
</dbReference>
<accession>A0A2K9NKC5</accession>
<organism evidence="12 13">
    <name type="scientific">Niveispirillum cyanobacteriorum</name>
    <dbReference type="NCBI Taxonomy" id="1612173"/>
    <lineage>
        <taxon>Bacteria</taxon>
        <taxon>Pseudomonadati</taxon>
        <taxon>Pseudomonadota</taxon>
        <taxon>Alphaproteobacteria</taxon>
        <taxon>Rhodospirillales</taxon>
        <taxon>Azospirillaceae</taxon>
        <taxon>Niveispirillum</taxon>
    </lineage>
</organism>
<dbReference type="InterPro" id="IPR006375">
    <property type="entry name" value="Man1P_GuaTrfase/Man6P_Isoase"/>
</dbReference>
<dbReference type="EC" id="2.7.7.13" evidence="2"/>
<evidence type="ECO:0000259" key="11">
    <source>
        <dbReference type="Pfam" id="PF22640"/>
    </source>
</evidence>
<proteinExistence type="inferred from homology"/>
<dbReference type="GO" id="GO:0004475">
    <property type="term" value="F:mannose-1-phosphate guanylyltransferase (GTP) activity"/>
    <property type="evidence" value="ECO:0007669"/>
    <property type="project" value="UniProtKB-EC"/>
</dbReference>
<dbReference type="Pfam" id="PF01050">
    <property type="entry name" value="MannoseP_isomer"/>
    <property type="match status" value="1"/>
</dbReference>
<dbReference type="Pfam" id="PF22640">
    <property type="entry name" value="ManC_GMP_beta-helix"/>
    <property type="match status" value="1"/>
</dbReference>
<dbReference type="InterPro" id="IPR029044">
    <property type="entry name" value="Nucleotide-diphossugar_trans"/>
</dbReference>
<keyword evidence="3 12" id="KW-0808">Transferase</keyword>
<dbReference type="PANTHER" id="PTHR46390:SF1">
    <property type="entry name" value="MANNOSE-1-PHOSPHATE GUANYLYLTRANSFERASE"/>
    <property type="match status" value="1"/>
</dbReference>
<feature type="domain" description="Mannose-6-phosphate isomerase type II C-terminal" evidence="10">
    <location>
        <begin position="358"/>
        <end position="472"/>
    </location>
</feature>
<dbReference type="NCBIfam" id="TIGR01479">
    <property type="entry name" value="GMP_PMI"/>
    <property type="match status" value="1"/>
</dbReference>
<dbReference type="Proteomes" id="UP000234752">
    <property type="component" value="Plasmid unnamed1"/>
</dbReference>
<dbReference type="GO" id="GO:0005525">
    <property type="term" value="F:GTP binding"/>
    <property type="evidence" value="ECO:0007669"/>
    <property type="project" value="UniProtKB-KW"/>
</dbReference>
<dbReference type="GO" id="GO:0009298">
    <property type="term" value="P:GDP-mannose biosynthetic process"/>
    <property type="evidence" value="ECO:0007669"/>
    <property type="project" value="TreeGrafter"/>
</dbReference>
<evidence type="ECO:0000259" key="10">
    <source>
        <dbReference type="Pfam" id="PF01050"/>
    </source>
</evidence>
<keyword evidence="12" id="KW-0614">Plasmid</keyword>
<dbReference type="EMBL" id="CP025613">
    <property type="protein sequence ID" value="AUN33522.1"/>
    <property type="molecule type" value="Genomic_DNA"/>
</dbReference>
<evidence type="ECO:0000256" key="5">
    <source>
        <dbReference type="ARBA" id="ARBA00022741"/>
    </source>
</evidence>
<dbReference type="GO" id="GO:0000271">
    <property type="term" value="P:polysaccharide biosynthetic process"/>
    <property type="evidence" value="ECO:0007669"/>
    <property type="project" value="InterPro"/>
</dbReference>
<dbReference type="InterPro" id="IPR054566">
    <property type="entry name" value="ManC/GMP-like_b-helix"/>
</dbReference>
<evidence type="ECO:0000313" key="13">
    <source>
        <dbReference type="Proteomes" id="UP000234752"/>
    </source>
</evidence>
<evidence type="ECO:0000259" key="9">
    <source>
        <dbReference type="Pfam" id="PF00483"/>
    </source>
</evidence>
<dbReference type="InterPro" id="IPR051161">
    <property type="entry name" value="Mannose-6P_isomerase_type2"/>
</dbReference>
<name>A0A2K9NKC5_9PROT</name>
<evidence type="ECO:0000256" key="6">
    <source>
        <dbReference type="ARBA" id="ARBA00023134"/>
    </source>
</evidence>
<dbReference type="CDD" id="cd02509">
    <property type="entry name" value="GDP-M1P_Guanylyltransferase"/>
    <property type="match status" value="1"/>
</dbReference>